<dbReference type="AlphaFoldDB" id="A0A9W7YCQ0"/>
<evidence type="ECO:0000256" key="3">
    <source>
        <dbReference type="ARBA" id="ARBA00018915"/>
    </source>
</evidence>
<dbReference type="Proteomes" id="UP001143981">
    <property type="component" value="Unassembled WGS sequence"/>
</dbReference>
<keyword evidence="4" id="KW-0963">Cytoplasm</keyword>
<dbReference type="PANTHER" id="PTHR21664:SF1">
    <property type="entry name" value="NUDC DOMAIN-CONTAINING PROTEIN 1"/>
    <property type="match status" value="1"/>
</dbReference>
<dbReference type="GO" id="GO:0005634">
    <property type="term" value="C:nucleus"/>
    <property type="evidence" value="ECO:0007669"/>
    <property type="project" value="UniProtKB-SubCell"/>
</dbReference>
<comment type="subcellular location">
    <subcellularLocation>
        <location evidence="2">Cytoplasm</location>
    </subcellularLocation>
    <subcellularLocation>
        <location evidence="1">Nucleus</location>
    </subcellularLocation>
</comment>
<dbReference type="InterPro" id="IPR008978">
    <property type="entry name" value="HSP20-like_chaperone"/>
</dbReference>
<dbReference type="CDD" id="cd06467">
    <property type="entry name" value="p23_NUDC_like"/>
    <property type="match status" value="1"/>
</dbReference>
<dbReference type="Pfam" id="PF04969">
    <property type="entry name" value="CS"/>
    <property type="match status" value="1"/>
</dbReference>
<dbReference type="InterPro" id="IPR007052">
    <property type="entry name" value="CS_dom"/>
</dbReference>
<keyword evidence="5" id="KW-0539">Nucleus</keyword>
<protein>
    <recommendedName>
        <fullName evidence="3">NudC domain-containing protein 1</fullName>
    </recommendedName>
</protein>
<evidence type="ECO:0000256" key="4">
    <source>
        <dbReference type="ARBA" id="ARBA00022490"/>
    </source>
</evidence>
<evidence type="ECO:0000256" key="5">
    <source>
        <dbReference type="ARBA" id="ARBA00023242"/>
    </source>
</evidence>
<reference evidence="7" key="1">
    <citation type="submission" date="2022-07" db="EMBL/GenBank/DDBJ databases">
        <title>Phylogenomic reconstructions and comparative analyses of Kickxellomycotina fungi.</title>
        <authorList>
            <person name="Reynolds N.K."/>
            <person name="Stajich J.E."/>
            <person name="Barry K."/>
            <person name="Grigoriev I.V."/>
            <person name="Crous P."/>
            <person name="Smith M.E."/>
        </authorList>
    </citation>
    <scope>NUCLEOTIDE SEQUENCE</scope>
    <source>
        <strain evidence="7">BCRC 34381</strain>
    </source>
</reference>
<dbReference type="SUPFAM" id="SSF49764">
    <property type="entry name" value="HSP20-like chaperones"/>
    <property type="match status" value="1"/>
</dbReference>
<dbReference type="OrthoDB" id="428655at2759"/>
<dbReference type="GO" id="GO:0005737">
    <property type="term" value="C:cytoplasm"/>
    <property type="evidence" value="ECO:0007669"/>
    <property type="project" value="UniProtKB-SubCell"/>
</dbReference>
<name>A0A9W7YCQ0_9FUNG</name>
<evidence type="ECO:0000313" key="7">
    <source>
        <dbReference type="EMBL" id="KAJ1729283.1"/>
    </source>
</evidence>
<dbReference type="Gene3D" id="2.60.40.790">
    <property type="match status" value="1"/>
</dbReference>
<evidence type="ECO:0000256" key="2">
    <source>
        <dbReference type="ARBA" id="ARBA00004496"/>
    </source>
</evidence>
<feature type="domain" description="CS" evidence="6">
    <location>
        <begin position="317"/>
        <end position="412"/>
    </location>
</feature>
<comment type="caution">
    <text evidence="7">The sequence shown here is derived from an EMBL/GenBank/DDBJ whole genome shotgun (WGS) entry which is preliminary data.</text>
</comment>
<gene>
    <name evidence="7" type="ORF">LPJ61_003604</name>
</gene>
<keyword evidence="8" id="KW-1185">Reference proteome</keyword>
<dbReference type="EMBL" id="JANBOI010000643">
    <property type="protein sequence ID" value="KAJ1729283.1"/>
    <property type="molecule type" value="Genomic_DNA"/>
</dbReference>
<evidence type="ECO:0000313" key="8">
    <source>
        <dbReference type="Proteomes" id="UP001143981"/>
    </source>
</evidence>
<organism evidence="7 8">
    <name type="scientific">Coemansia biformis</name>
    <dbReference type="NCBI Taxonomy" id="1286918"/>
    <lineage>
        <taxon>Eukaryota</taxon>
        <taxon>Fungi</taxon>
        <taxon>Fungi incertae sedis</taxon>
        <taxon>Zoopagomycota</taxon>
        <taxon>Kickxellomycotina</taxon>
        <taxon>Kickxellomycetes</taxon>
        <taxon>Kickxellales</taxon>
        <taxon>Kickxellaceae</taxon>
        <taxon>Coemansia</taxon>
    </lineage>
</organism>
<evidence type="ECO:0000256" key="1">
    <source>
        <dbReference type="ARBA" id="ARBA00004123"/>
    </source>
</evidence>
<dbReference type="InterPro" id="IPR037895">
    <property type="entry name" value="NUDCD1"/>
</dbReference>
<sequence>MAYRVLDLQPDPALLNPRFDGYKLRLVDSGSDGAVRTHQLQSASAQPQLLASNELFTYDEVCSRIHYNHLFVGPRHGTFVYFTKNRCAFLVDTSGACSPQFTLLFELPTRTSTSASQGYPGAYSLSDTHILIFDGTESLYVLQHIECDGEHWQATGVFEIGTGSVAAGPPGRGQRPNMNYVLGATLGHVKGAGLVIRMHICYRIDKEAAATQTRTGHSMPTFCIQALQVDMPTASPGTREVLGAGTLCPEIPALSTSTAHTLHTHAIPVYCAYVGWDQYILGVRGGVVLDDTELVLQPTDSSESTASAVLAAAAANTDVHHYHWTQSASDVTVCMELPQPLKSSQIQCELTRNTVSLHLAGGDPSLAKYACERVELYDRIVADDSVWTLENGRLLTLYLQKEHEGARWASVFSADDGVLEAMDPSELVAIRERLEKYTAADQEAGRSTAPLMQQYVDQDSGGDLEQLEEQPDASVMFSARDWRTGQAEATSVPGSPGWLCAAFSRAPAQLQGLQPGVPPVCLKFDVDGVVFSFDMSPSSSSGGSSSQQQQHVRVDARHAGTFSALSYVQASKREKRLISIDPDMAVAVLAEAQRRIYIYHQVPRADAASAAQNVVDLGGSGDDAEILGMQAAGRVLVVLRARSLCTIDLDSC</sequence>
<evidence type="ECO:0000259" key="6">
    <source>
        <dbReference type="PROSITE" id="PS51203"/>
    </source>
</evidence>
<dbReference type="PROSITE" id="PS51203">
    <property type="entry name" value="CS"/>
    <property type="match status" value="1"/>
</dbReference>
<proteinExistence type="predicted"/>
<dbReference type="PANTHER" id="PTHR21664">
    <property type="entry name" value="CHRONIC MYELOGENOUS LEUKEMIA TUMOR ANTIGEN 66"/>
    <property type="match status" value="1"/>
</dbReference>
<accession>A0A9W7YCQ0</accession>